<dbReference type="RefSeq" id="WP_090206912.1">
    <property type="nucleotide sequence ID" value="NZ_FOZM01000001.1"/>
</dbReference>
<evidence type="ECO:0000313" key="2">
    <source>
        <dbReference type="Proteomes" id="UP000198926"/>
    </source>
</evidence>
<organism evidence="1 2">
    <name type="scientific">Yoonia litorea</name>
    <dbReference type="NCBI Taxonomy" id="1123755"/>
    <lineage>
        <taxon>Bacteria</taxon>
        <taxon>Pseudomonadati</taxon>
        <taxon>Pseudomonadota</taxon>
        <taxon>Alphaproteobacteria</taxon>
        <taxon>Rhodobacterales</taxon>
        <taxon>Paracoccaceae</taxon>
        <taxon>Yoonia</taxon>
    </lineage>
</organism>
<reference evidence="1 2" key="1">
    <citation type="submission" date="2016-10" db="EMBL/GenBank/DDBJ databases">
        <authorList>
            <person name="de Groot N.N."/>
        </authorList>
    </citation>
    <scope>NUCLEOTIDE SEQUENCE [LARGE SCALE GENOMIC DNA]</scope>
    <source>
        <strain evidence="1 2">DSM 29433</strain>
    </source>
</reference>
<accession>A0A1I6MJV6</accession>
<evidence type="ECO:0000313" key="1">
    <source>
        <dbReference type="EMBL" id="SFS15908.1"/>
    </source>
</evidence>
<dbReference type="OrthoDB" id="7857369at2"/>
<proteinExistence type="predicted"/>
<name>A0A1I6MJV6_9RHOB</name>
<dbReference type="AlphaFoldDB" id="A0A1I6MJV6"/>
<protein>
    <submittedName>
        <fullName evidence="1">Uncharacterized protein</fullName>
    </submittedName>
</protein>
<gene>
    <name evidence="1" type="ORF">SAMN05444714_1925</name>
</gene>
<sequence>MTKKYEVRTTAERFIHNELSTCAWHFQGVANNKIETGEREGCALDMMAALVFCAFSVEAKVNFIGWKTLQDGWPERANLREKIDLLKKTLGLEIDWSQRPLQTIAQLKRFRDTLAHGKPEIVDETKVTDVEPEVWDALQAQWEKSVQQDFMNRCREDEDKLWEVLLSAAGIELHETLTSGGHSLTLLGSSEGRPSV</sequence>
<dbReference type="EMBL" id="FOZM01000001">
    <property type="protein sequence ID" value="SFS15908.1"/>
    <property type="molecule type" value="Genomic_DNA"/>
</dbReference>
<keyword evidence="2" id="KW-1185">Reference proteome</keyword>
<dbReference type="Proteomes" id="UP000198926">
    <property type="component" value="Unassembled WGS sequence"/>
</dbReference>